<evidence type="ECO:0000256" key="7">
    <source>
        <dbReference type="ARBA" id="ARBA00015188"/>
    </source>
</evidence>
<feature type="active site" evidence="20">
    <location>
        <position position="336"/>
    </location>
</feature>
<dbReference type="HAMAP" id="MF_00037">
    <property type="entry name" value="MurB"/>
    <property type="match status" value="1"/>
</dbReference>
<gene>
    <name evidence="20 22" type="primary">murB</name>
    <name evidence="22" type="ORF">HLV39_08075</name>
</gene>
<comment type="function">
    <text evidence="2 20">Cell wall formation.</text>
</comment>
<comment type="caution">
    <text evidence="22">The sequence shown here is derived from an EMBL/GenBank/DDBJ whole genome shotgun (WGS) entry which is preliminary data.</text>
</comment>
<evidence type="ECO:0000256" key="3">
    <source>
        <dbReference type="ARBA" id="ARBA00004496"/>
    </source>
</evidence>
<evidence type="ECO:0000256" key="4">
    <source>
        <dbReference type="ARBA" id="ARBA00004752"/>
    </source>
</evidence>
<evidence type="ECO:0000256" key="20">
    <source>
        <dbReference type="HAMAP-Rule" id="MF_00037"/>
    </source>
</evidence>
<dbReference type="NCBIfam" id="NF000755">
    <property type="entry name" value="PRK00046.1"/>
    <property type="match status" value="1"/>
</dbReference>
<keyword evidence="23" id="KW-1185">Reference proteome</keyword>
<dbReference type="InterPro" id="IPR036318">
    <property type="entry name" value="FAD-bd_PCMH-like_sf"/>
</dbReference>
<evidence type="ECO:0000256" key="10">
    <source>
        <dbReference type="ARBA" id="ARBA00022630"/>
    </source>
</evidence>
<evidence type="ECO:0000256" key="17">
    <source>
        <dbReference type="ARBA" id="ARBA00023316"/>
    </source>
</evidence>
<dbReference type="NCBIfam" id="TIGR00179">
    <property type="entry name" value="murB"/>
    <property type="match status" value="1"/>
</dbReference>
<evidence type="ECO:0000256" key="5">
    <source>
        <dbReference type="ARBA" id="ARBA00010485"/>
    </source>
</evidence>
<keyword evidence="8 20" id="KW-0963">Cytoplasm</keyword>
<dbReference type="EMBL" id="JABEVQ010000004">
    <property type="protein sequence ID" value="NWN91449.1"/>
    <property type="molecule type" value="Genomic_DNA"/>
</dbReference>
<keyword evidence="10 20" id="KW-0285">Flavoprotein</keyword>
<evidence type="ECO:0000256" key="19">
    <source>
        <dbReference type="ARBA" id="ARBA00048914"/>
    </source>
</evidence>
<keyword evidence="9 20" id="KW-0132">Cell division</keyword>
<accession>A0A851HNS3</accession>
<comment type="catalytic activity">
    <reaction evidence="19 20">
        <text>UDP-N-acetyl-alpha-D-muramate + NADP(+) = UDP-N-acetyl-3-O-(1-carboxyvinyl)-alpha-D-glucosamine + NADPH + H(+)</text>
        <dbReference type="Rhea" id="RHEA:12248"/>
        <dbReference type="ChEBI" id="CHEBI:15378"/>
        <dbReference type="ChEBI" id="CHEBI:57783"/>
        <dbReference type="ChEBI" id="CHEBI:58349"/>
        <dbReference type="ChEBI" id="CHEBI:68483"/>
        <dbReference type="ChEBI" id="CHEBI:70757"/>
        <dbReference type="EC" id="1.3.1.98"/>
    </reaction>
</comment>
<dbReference type="Gene3D" id="3.30.465.10">
    <property type="match status" value="1"/>
</dbReference>
<evidence type="ECO:0000256" key="14">
    <source>
        <dbReference type="ARBA" id="ARBA00022984"/>
    </source>
</evidence>
<keyword evidence="12 20" id="KW-0521">NADP</keyword>
<dbReference type="PANTHER" id="PTHR21071:SF4">
    <property type="entry name" value="UDP-N-ACETYLENOLPYRUVOYLGLUCOSAMINE REDUCTASE"/>
    <property type="match status" value="1"/>
</dbReference>
<reference evidence="22 23" key="1">
    <citation type="submission" date="2020-03" db="EMBL/GenBank/DDBJ databases">
        <title>Metagenomic, metatranscriptomic, and metabolomic analyses revealed the key microbes and metabolic features during the fermentation of ganjang, Korean traditional soy sauce.</title>
        <authorList>
            <person name="Chun B.H."/>
            <person name="Jeon C.O."/>
        </authorList>
    </citation>
    <scope>NUCLEOTIDE SEQUENCE [LARGE SCALE GENOMIC DNA]</scope>
    <source>
        <strain evidence="22 23">KG14</strain>
    </source>
</reference>
<dbReference type="EC" id="1.3.1.98" evidence="6 20"/>
<dbReference type="GO" id="GO:0008360">
    <property type="term" value="P:regulation of cell shape"/>
    <property type="evidence" value="ECO:0007669"/>
    <property type="project" value="UniProtKB-KW"/>
</dbReference>
<comment type="pathway">
    <text evidence="4 20">Cell wall biogenesis; peptidoglycan biosynthesis.</text>
</comment>
<dbReference type="InterPro" id="IPR016169">
    <property type="entry name" value="FAD-bd_PCMH_sub2"/>
</dbReference>
<feature type="domain" description="FAD-binding PCMH-type" evidence="21">
    <location>
        <begin position="20"/>
        <end position="191"/>
    </location>
</feature>
<dbReference type="GO" id="GO:0009252">
    <property type="term" value="P:peptidoglycan biosynthetic process"/>
    <property type="evidence" value="ECO:0007669"/>
    <property type="project" value="UniProtKB-UniRule"/>
</dbReference>
<keyword evidence="16 20" id="KW-0131">Cell cycle</keyword>
<evidence type="ECO:0000256" key="9">
    <source>
        <dbReference type="ARBA" id="ARBA00022618"/>
    </source>
</evidence>
<evidence type="ECO:0000256" key="6">
    <source>
        <dbReference type="ARBA" id="ARBA00012518"/>
    </source>
</evidence>
<name>A0A851HNS3_9GAMM</name>
<dbReference type="UniPathway" id="UPA00219"/>
<evidence type="ECO:0000256" key="1">
    <source>
        <dbReference type="ARBA" id="ARBA00001974"/>
    </source>
</evidence>
<dbReference type="PANTHER" id="PTHR21071">
    <property type="entry name" value="UDP-N-ACETYLENOLPYRUVOYLGLUCOSAMINE REDUCTASE"/>
    <property type="match status" value="1"/>
</dbReference>
<evidence type="ECO:0000256" key="11">
    <source>
        <dbReference type="ARBA" id="ARBA00022827"/>
    </source>
</evidence>
<dbReference type="InterPro" id="IPR003170">
    <property type="entry name" value="MurB"/>
</dbReference>
<evidence type="ECO:0000256" key="16">
    <source>
        <dbReference type="ARBA" id="ARBA00023306"/>
    </source>
</evidence>
<evidence type="ECO:0000256" key="8">
    <source>
        <dbReference type="ARBA" id="ARBA00022490"/>
    </source>
</evidence>
<dbReference type="GO" id="GO:0071949">
    <property type="term" value="F:FAD binding"/>
    <property type="evidence" value="ECO:0007669"/>
    <property type="project" value="InterPro"/>
</dbReference>
<comment type="subcellular location">
    <subcellularLocation>
        <location evidence="3 20">Cytoplasm</location>
    </subcellularLocation>
</comment>
<dbReference type="Gene3D" id="3.30.43.10">
    <property type="entry name" value="Uridine Diphospho-n-acetylenolpyruvylglucosamine Reductase, domain 2"/>
    <property type="match status" value="1"/>
</dbReference>
<keyword evidence="15 20" id="KW-0560">Oxidoreductase</keyword>
<proteinExistence type="inferred from homology"/>
<feature type="active site" evidence="20">
    <location>
        <position position="168"/>
    </location>
</feature>
<feature type="active site" description="Proton donor" evidence="20">
    <location>
        <position position="241"/>
    </location>
</feature>
<dbReference type="NCBIfam" id="NF010478">
    <property type="entry name" value="PRK13903.1"/>
    <property type="match status" value="1"/>
</dbReference>
<evidence type="ECO:0000256" key="12">
    <source>
        <dbReference type="ARBA" id="ARBA00022857"/>
    </source>
</evidence>
<evidence type="ECO:0000256" key="15">
    <source>
        <dbReference type="ARBA" id="ARBA00023002"/>
    </source>
</evidence>
<dbReference type="GO" id="GO:0008762">
    <property type="term" value="F:UDP-N-acetylmuramate dehydrogenase activity"/>
    <property type="evidence" value="ECO:0007669"/>
    <property type="project" value="UniProtKB-UniRule"/>
</dbReference>
<dbReference type="GO" id="GO:0051301">
    <property type="term" value="P:cell division"/>
    <property type="evidence" value="ECO:0007669"/>
    <property type="project" value="UniProtKB-KW"/>
</dbReference>
<evidence type="ECO:0000313" key="23">
    <source>
        <dbReference type="Proteomes" id="UP000536442"/>
    </source>
</evidence>
<dbReference type="Pfam" id="PF02873">
    <property type="entry name" value="MurB_C"/>
    <property type="match status" value="1"/>
</dbReference>
<dbReference type="GO" id="GO:0005829">
    <property type="term" value="C:cytosol"/>
    <property type="evidence" value="ECO:0007669"/>
    <property type="project" value="TreeGrafter"/>
</dbReference>
<dbReference type="InterPro" id="IPR016167">
    <property type="entry name" value="FAD-bd_PCMH_sub1"/>
</dbReference>
<dbReference type="InterPro" id="IPR036635">
    <property type="entry name" value="MurB_C_sf"/>
</dbReference>
<evidence type="ECO:0000259" key="21">
    <source>
        <dbReference type="PROSITE" id="PS51387"/>
    </source>
</evidence>
<dbReference type="SUPFAM" id="SSF56194">
    <property type="entry name" value="Uridine diphospho-N-Acetylenolpyruvylglucosamine reductase, MurB, C-terminal domain"/>
    <property type="match status" value="1"/>
</dbReference>
<comment type="similarity">
    <text evidence="5 20">Belongs to the MurB family.</text>
</comment>
<dbReference type="Gene3D" id="3.90.78.10">
    <property type="entry name" value="UDP-N-acetylenolpyruvoylglucosamine reductase, C-terminal domain"/>
    <property type="match status" value="1"/>
</dbReference>
<evidence type="ECO:0000313" key="22">
    <source>
        <dbReference type="EMBL" id="NWN91449.1"/>
    </source>
</evidence>
<dbReference type="Pfam" id="PF01565">
    <property type="entry name" value="FAD_binding_4"/>
    <property type="match status" value="1"/>
</dbReference>
<keyword evidence="11 20" id="KW-0274">FAD</keyword>
<evidence type="ECO:0000256" key="18">
    <source>
        <dbReference type="ARBA" id="ARBA00031026"/>
    </source>
</evidence>
<dbReference type="InterPro" id="IPR011601">
    <property type="entry name" value="MurB_C"/>
</dbReference>
<dbReference type="GO" id="GO:0071555">
    <property type="term" value="P:cell wall organization"/>
    <property type="evidence" value="ECO:0007669"/>
    <property type="project" value="UniProtKB-KW"/>
</dbReference>
<comment type="cofactor">
    <cofactor evidence="1 20">
        <name>FAD</name>
        <dbReference type="ChEBI" id="CHEBI:57692"/>
    </cofactor>
</comment>
<dbReference type="SUPFAM" id="SSF56176">
    <property type="entry name" value="FAD-binding/transporter-associated domain-like"/>
    <property type="match status" value="1"/>
</dbReference>
<dbReference type="AlphaFoldDB" id="A0A851HNS3"/>
<dbReference type="PROSITE" id="PS51387">
    <property type="entry name" value="FAD_PCMH"/>
    <property type="match status" value="1"/>
</dbReference>
<keyword evidence="17 20" id="KW-0961">Cell wall biogenesis/degradation</keyword>
<keyword evidence="14 20" id="KW-0573">Peptidoglycan synthesis</keyword>
<protein>
    <recommendedName>
        <fullName evidence="7 20">UDP-N-acetylenolpyruvoylglucosamine reductase</fullName>
        <ecNumber evidence="6 20">1.3.1.98</ecNumber>
    </recommendedName>
    <alternativeName>
        <fullName evidence="18 20">UDP-N-acetylmuramate dehydrogenase</fullName>
    </alternativeName>
</protein>
<sequence length="342" mass="37046">MNPEAEVQEWVSLFGLNTLGVSATARYYIEVKSLDDLHRALAWAQNRGCKTLVLGSGSNLVFSGDVDGLVIHMQIPGRYWEQVDETGATLVLGAGENWHQAVLYAAGAGYRGIENLALIPGTAGAAPVQNIGAYGVELCDTLVSVTALDRESGQTLRLDNAACDFTYRDSVFKRSPGRYIITEIRLRLSPTTPLQLGYRELEDYLESAASKELTALKVAEAVIAIRRRKLPDPETIPNAGSFFKNPVVPVAQFKDIQSLYPKVVGHPYNGAIKLAAAWLIDQCGWKGYRNSRVGVHSRQALVLINHAGGSGHEVLELAAAIRASVQSRFGVTLEMEPGVVGT</sequence>
<evidence type="ECO:0000256" key="13">
    <source>
        <dbReference type="ARBA" id="ARBA00022960"/>
    </source>
</evidence>
<dbReference type="InterPro" id="IPR006094">
    <property type="entry name" value="Oxid_FAD_bind_N"/>
</dbReference>
<dbReference type="Proteomes" id="UP000536442">
    <property type="component" value="Unassembled WGS sequence"/>
</dbReference>
<evidence type="ECO:0000256" key="2">
    <source>
        <dbReference type="ARBA" id="ARBA00003921"/>
    </source>
</evidence>
<keyword evidence="13 20" id="KW-0133">Cell shape</keyword>
<dbReference type="InterPro" id="IPR016166">
    <property type="entry name" value="FAD-bd_PCMH"/>
</dbReference>
<organism evidence="22 23">
    <name type="scientific">Marinobacter adhaerens</name>
    <dbReference type="NCBI Taxonomy" id="1033846"/>
    <lineage>
        <taxon>Bacteria</taxon>
        <taxon>Pseudomonadati</taxon>
        <taxon>Pseudomonadota</taxon>
        <taxon>Gammaproteobacteria</taxon>
        <taxon>Pseudomonadales</taxon>
        <taxon>Marinobacteraceae</taxon>
        <taxon>Marinobacter</taxon>
    </lineage>
</organism>